<dbReference type="GO" id="GO:0004673">
    <property type="term" value="F:protein histidine kinase activity"/>
    <property type="evidence" value="ECO:0007669"/>
    <property type="project" value="UniProtKB-EC"/>
</dbReference>
<keyword evidence="1" id="KW-0418">Kinase</keyword>
<dbReference type="RefSeq" id="WP_183790184.1">
    <property type="nucleotide sequence ID" value="NZ_CP132938.1"/>
</dbReference>
<keyword evidence="1" id="KW-0723">Serine/threonine-protein kinase</keyword>
<name>A0AAU7Z438_9BACT</name>
<keyword evidence="3" id="KW-0067">ATP-binding</keyword>
<sequence>MSGNNVNSIELRLPSRLGFEKIAMSTASSVAKLMGFAPDRVEDLKTAVAEACINAMEHGNKLDESLIVGVILSMDETSLEVKVLDTGTGPPSGVHAPDMDKKMHGEEASRGMGMFLIQSLVDEAEWVSAPLTGSYARLVIRLRKTED</sequence>
<dbReference type="GO" id="GO:0005524">
    <property type="term" value="F:ATP binding"/>
    <property type="evidence" value="ECO:0007669"/>
    <property type="project" value="UniProtKB-KW"/>
</dbReference>
<dbReference type="InterPro" id="IPR050267">
    <property type="entry name" value="Anti-sigma-factor_SerPK"/>
</dbReference>
<dbReference type="EC" id="2.7.13.3" evidence="3"/>
<proteinExistence type="predicted"/>
<dbReference type="InterPro" id="IPR036890">
    <property type="entry name" value="HATPase_C_sf"/>
</dbReference>
<gene>
    <name evidence="3" type="ORF">RBB81_07070</name>
</gene>
<dbReference type="PANTHER" id="PTHR35526:SF3">
    <property type="entry name" value="ANTI-SIGMA-F FACTOR RSBW"/>
    <property type="match status" value="1"/>
</dbReference>
<protein>
    <submittedName>
        <fullName evidence="3">ATP-binding protein</fullName>
        <ecNumber evidence="3">2.7.13.3</ecNumber>
    </submittedName>
</protein>
<reference evidence="3" key="2">
    <citation type="journal article" date="2024" name="Environ. Microbiol.">
        <title>Genome analysis and description of Tunturibacter gen. nov. expands the diversity of Terriglobia in tundra soils.</title>
        <authorList>
            <person name="Messyasz A."/>
            <person name="Mannisto M.K."/>
            <person name="Kerkhof L.J."/>
            <person name="Haggblom M.M."/>
        </authorList>
    </citation>
    <scope>NUCLEOTIDE SEQUENCE</scope>
    <source>
        <strain evidence="3">M8UP39</strain>
    </source>
</reference>
<dbReference type="PANTHER" id="PTHR35526">
    <property type="entry name" value="ANTI-SIGMA-F FACTOR RSBW-RELATED"/>
    <property type="match status" value="1"/>
</dbReference>
<dbReference type="EMBL" id="CP132938">
    <property type="protein sequence ID" value="XCB23677.1"/>
    <property type="molecule type" value="Genomic_DNA"/>
</dbReference>
<dbReference type="KEGG" id="tgi:RBB81_07070"/>
<evidence type="ECO:0000313" key="3">
    <source>
        <dbReference type="EMBL" id="XCB23677.1"/>
    </source>
</evidence>
<dbReference type="Gene3D" id="3.30.565.10">
    <property type="entry name" value="Histidine kinase-like ATPase, C-terminal domain"/>
    <property type="match status" value="1"/>
</dbReference>
<dbReference type="InterPro" id="IPR003594">
    <property type="entry name" value="HATPase_dom"/>
</dbReference>
<keyword evidence="3" id="KW-0808">Transferase</keyword>
<evidence type="ECO:0000259" key="2">
    <source>
        <dbReference type="Pfam" id="PF13581"/>
    </source>
</evidence>
<dbReference type="Pfam" id="PF13581">
    <property type="entry name" value="HATPase_c_2"/>
    <property type="match status" value="1"/>
</dbReference>
<feature type="domain" description="Histidine kinase/HSP90-like ATPase" evidence="2">
    <location>
        <begin position="23"/>
        <end position="128"/>
    </location>
</feature>
<dbReference type="GO" id="GO:0004674">
    <property type="term" value="F:protein serine/threonine kinase activity"/>
    <property type="evidence" value="ECO:0007669"/>
    <property type="project" value="UniProtKB-KW"/>
</dbReference>
<dbReference type="SUPFAM" id="SSF55874">
    <property type="entry name" value="ATPase domain of HSP90 chaperone/DNA topoisomerase II/histidine kinase"/>
    <property type="match status" value="1"/>
</dbReference>
<reference evidence="3" key="1">
    <citation type="submission" date="2023-08" db="EMBL/GenBank/DDBJ databases">
        <authorList>
            <person name="Messyasz A."/>
            <person name="Mannisto M.K."/>
            <person name="Kerkhof L.J."/>
            <person name="Haggblom M."/>
        </authorList>
    </citation>
    <scope>NUCLEOTIDE SEQUENCE</scope>
    <source>
        <strain evidence="3">M8UP39</strain>
    </source>
</reference>
<keyword evidence="3" id="KW-0547">Nucleotide-binding</keyword>
<organism evidence="3">
    <name type="scientific">Tunturiibacter gelidiferens</name>
    <dbReference type="NCBI Taxonomy" id="3069689"/>
    <lineage>
        <taxon>Bacteria</taxon>
        <taxon>Pseudomonadati</taxon>
        <taxon>Acidobacteriota</taxon>
        <taxon>Terriglobia</taxon>
        <taxon>Terriglobales</taxon>
        <taxon>Acidobacteriaceae</taxon>
        <taxon>Tunturiibacter</taxon>
    </lineage>
</organism>
<dbReference type="CDD" id="cd16936">
    <property type="entry name" value="HATPase_RsbW-like"/>
    <property type="match status" value="1"/>
</dbReference>
<accession>A0AAU7Z438</accession>
<evidence type="ECO:0000256" key="1">
    <source>
        <dbReference type="ARBA" id="ARBA00022527"/>
    </source>
</evidence>
<dbReference type="AlphaFoldDB" id="A0AAU7Z438"/>